<feature type="region of interest" description="Disordered" evidence="1">
    <location>
        <begin position="1"/>
        <end position="269"/>
    </location>
</feature>
<feature type="compositionally biased region" description="Acidic residues" evidence="1">
    <location>
        <begin position="199"/>
        <end position="217"/>
    </location>
</feature>
<feature type="compositionally biased region" description="Basic and acidic residues" evidence="1">
    <location>
        <begin position="163"/>
        <end position="176"/>
    </location>
</feature>
<dbReference type="KEGG" id="nai:NECAME_11990"/>
<evidence type="ECO:0000313" key="2">
    <source>
        <dbReference type="EMBL" id="ETN75977.1"/>
    </source>
</evidence>
<gene>
    <name evidence="2" type="ORF">NECAME_11990</name>
</gene>
<dbReference type="EMBL" id="KI660258">
    <property type="protein sequence ID" value="ETN75977.1"/>
    <property type="molecule type" value="Genomic_DNA"/>
</dbReference>
<dbReference type="OMA" id="KMRTHPL"/>
<proteinExistence type="predicted"/>
<organism evidence="2 3">
    <name type="scientific">Necator americanus</name>
    <name type="common">Human hookworm</name>
    <dbReference type="NCBI Taxonomy" id="51031"/>
    <lineage>
        <taxon>Eukaryota</taxon>
        <taxon>Metazoa</taxon>
        <taxon>Ecdysozoa</taxon>
        <taxon>Nematoda</taxon>
        <taxon>Chromadorea</taxon>
        <taxon>Rhabditida</taxon>
        <taxon>Rhabditina</taxon>
        <taxon>Rhabditomorpha</taxon>
        <taxon>Strongyloidea</taxon>
        <taxon>Ancylostomatidae</taxon>
        <taxon>Bunostominae</taxon>
        <taxon>Necator</taxon>
    </lineage>
</organism>
<feature type="compositionally biased region" description="Polar residues" evidence="1">
    <location>
        <begin position="39"/>
        <end position="51"/>
    </location>
</feature>
<evidence type="ECO:0000313" key="3">
    <source>
        <dbReference type="Proteomes" id="UP000053676"/>
    </source>
</evidence>
<reference evidence="3" key="1">
    <citation type="journal article" date="2014" name="Nat. Genet.">
        <title>Genome of the human hookworm Necator americanus.</title>
        <authorList>
            <person name="Tang Y.T."/>
            <person name="Gao X."/>
            <person name="Rosa B.A."/>
            <person name="Abubucker S."/>
            <person name="Hallsworth-Pepin K."/>
            <person name="Martin J."/>
            <person name="Tyagi R."/>
            <person name="Heizer E."/>
            <person name="Zhang X."/>
            <person name="Bhonagiri-Palsikar V."/>
            <person name="Minx P."/>
            <person name="Warren W.C."/>
            <person name="Wang Q."/>
            <person name="Zhan B."/>
            <person name="Hotez P.J."/>
            <person name="Sternberg P.W."/>
            <person name="Dougall A."/>
            <person name="Gaze S.T."/>
            <person name="Mulvenna J."/>
            <person name="Sotillo J."/>
            <person name="Ranganathan S."/>
            <person name="Rabelo E.M."/>
            <person name="Wilson R.K."/>
            <person name="Felgner P.L."/>
            <person name="Bethony J."/>
            <person name="Hawdon J.M."/>
            <person name="Gasser R.B."/>
            <person name="Loukas A."/>
            <person name="Mitreva M."/>
        </authorList>
    </citation>
    <scope>NUCLEOTIDE SEQUENCE [LARGE SCALE GENOMIC DNA]</scope>
</reference>
<feature type="compositionally biased region" description="Basic and acidic residues" evidence="1">
    <location>
        <begin position="80"/>
        <end position="91"/>
    </location>
</feature>
<sequence>MSTLENPDVGIEEEMEKNNEKIISESMELPESEQMEYENVTNESAEISQSQRADHEETIDESPELTQSQQEEQTLGDDNESSRLIEEKITDETVAESLKLPPDQEHPGEEEISDVNTEPSHVIAPESHLESHPEISSDQEQKNEEEEERVHEKEDEEAPQAEYVEHKEIQESIPEEKEPEEPMTEEKEEKSEEAPEAHQDEEERTDTEQEIPGEMEDTAVVGEQDVSRTEAPVVESAPPSPSPSPIVQTSTTHDSSPACAPPQIVSIFF</sequence>
<dbReference type="AlphaFoldDB" id="W2T4U2"/>
<feature type="compositionally biased region" description="Polar residues" evidence="1">
    <location>
        <begin position="246"/>
        <end position="255"/>
    </location>
</feature>
<feature type="compositionally biased region" description="Basic and acidic residues" evidence="1">
    <location>
        <begin position="184"/>
        <end position="198"/>
    </location>
</feature>
<name>W2T4U2_NECAM</name>
<dbReference type="Proteomes" id="UP000053676">
    <property type="component" value="Unassembled WGS sequence"/>
</dbReference>
<feature type="compositionally biased region" description="Basic and acidic residues" evidence="1">
    <location>
        <begin position="127"/>
        <end position="153"/>
    </location>
</feature>
<accession>W2T4U2</accession>
<feature type="compositionally biased region" description="Low complexity" evidence="1">
    <location>
        <begin position="64"/>
        <end position="73"/>
    </location>
</feature>
<keyword evidence="3" id="KW-1185">Reference proteome</keyword>
<protein>
    <submittedName>
        <fullName evidence="2">Uncharacterized protein</fullName>
    </submittedName>
</protein>
<evidence type="ECO:0000256" key="1">
    <source>
        <dbReference type="SAM" id="MobiDB-lite"/>
    </source>
</evidence>